<comment type="caution">
    <text evidence="7">Lacks conserved residue(s) required for the propagation of feature annotation.</text>
</comment>
<comment type="similarity">
    <text evidence="2 7">Belongs to the MlaE permease family.</text>
</comment>
<comment type="subcellular location">
    <subcellularLocation>
        <location evidence="1">Membrane</location>
        <topology evidence="1">Multi-pass membrane protein</topology>
    </subcellularLocation>
</comment>
<feature type="transmembrane region" description="Helical" evidence="7">
    <location>
        <begin position="195"/>
        <end position="218"/>
    </location>
</feature>
<reference evidence="8 9" key="1">
    <citation type="submission" date="2018-08" db="EMBL/GenBank/DDBJ databases">
        <title>Acidipila sp. 4G-K13, an acidobacterium isolated from forest soil.</title>
        <authorList>
            <person name="Gao Z.-H."/>
            <person name="Qiu L.-H."/>
        </authorList>
    </citation>
    <scope>NUCLEOTIDE SEQUENCE [LARGE SCALE GENOMIC DNA]</scope>
    <source>
        <strain evidence="8 9">4G-K13</strain>
    </source>
</reference>
<evidence type="ECO:0000313" key="9">
    <source>
        <dbReference type="Proteomes" id="UP000264702"/>
    </source>
</evidence>
<gene>
    <name evidence="8" type="ORF">D0Y96_06945</name>
</gene>
<evidence type="ECO:0000256" key="1">
    <source>
        <dbReference type="ARBA" id="ARBA00004141"/>
    </source>
</evidence>
<dbReference type="PANTHER" id="PTHR30188">
    <property type="entry name" value="ABC TRANSPORTER PERMEASE PROTEIN-RELATED"/>
    <property type="match status" value="1"/>
</dbReference>
<comment type="caution">
    <text evidence="8">The sequence shown here is derived from an EMBL/GenBank/DDBJ whole genome shotgun (WGS) entry which is preliminary data.</text>
</comment>
<keyword evidence="5 7" id="KW-1133">Transmembrane helix</keyword>
<feature type="transmembrane region" description="Helical" evidence="7">
    <location>
        <begin position="230"/>
        <end position="254"/>
    </location>
</feature>
<evidence type="ECO:0000313" key="8">
    <source>
        <dbReference type="EMBL" id="RFU17838.1"/>
    </source>
</evidence>
<feature type="transmembrane region" description="Helical" evidence="7">
    <location>
        <begin position="145"/>
        <end position="175"/>
    </location>
</feature>
<keyword evidence="9" id="KW-1185">Reference proteome</keyword>
<dbReference type="PANTHER" id="PTHR30188:SF4">
    <property type="entry name" value="PROTEIN TRIGALACTOSYLDIACYLGLYCEROL 1, CHLOROPLASTIC"/>
    <property type="match status" value="1"/>
</dbReference>
<evidence type="ECO:0000256" key="6">
    <source>
        <dbReference type="ARBA" id="ARBA00023136"/>
    </source>
</evidence>
<evidence type="ECO:0000256" key="7">
    <source>
        <dbReference type="RuleBase" id="RU362044"/>
    </source>
</evidence>
<feature type="transmembrane region" description="Helical" evidence="7">
    <location>
        <begin position="48"/>
        <end position="69"/>
    </location>
</feature>
<keyword evidence="4 7" id="KW-0812">Transmembrane</keyword>
<dbReference type="GO" id="GO:0005548">
    <property type="term" value="F:phospholipid transporter activity"/>
    <property type="evidence" value="ECO:0007669"/>
    <property type="project" value="TreeGrafter"/>
</dbReference>
<dbReference type="Proteomes" id="UP000264702">
    <property type="component" value="Unassembled WGS sequence"/>
</dbReference>
<proteinExistence type="inferred from homology"/>
<evidence type="ECO:0000256" key="5">
    <source>
        <dbReference type="ARBA" id="ARBA00022989"/>
    </source>
</evidence>
<dbReference type="NCBIfam" id="TIGR00056">
    <property type="entry name" value="MlaE family lipid ABC transporter permease subunit"/>
    <property type="match status" value="1"/>
</dbReference>
<dbReference type="RefSeq" id="WP_117298586.1">
    <property type="nucleotide sequence ID" value="NZ_QVQT02000002.1"/>
</dbReference>
<sequence length="259" mass="27199">MPLATLDTSARKYVLAVQQYVLLSARALGNVARKPFYGADVITQADSIGVGSLPIVLLTGFFLGGVLALQSSSTLAQFGAAAFTGQLVSFSMIKEIGPVVTSLMVSGRNASGMASELGSMMVTEQIDAMRALGTDPLKKLVMPRIVATIVMNFFLTILSDAVGILGGGLVSVMMLGQDGTQYFNTSYQSLQYPDIIQGLVKPVVFGFIIATIGCFYGMSTRGGTQGVGRSTTQAVVVSSVLIIASDFIISRFLIGILGR</sequence>
<accession>A0A372ISH6</accession>
<evidence type="ECO:0000256" key="3">
    <source>
        <dbReference type="ARBA" id="ARBA00022448"/>
    </source>
</evidence>
<dbReference type="InterPro" id="IPR003453">
    <property type="entry name" value="ABC_MlaE_roteobac"/>
</dbReference>
<evidence type="ECO:0000256" key="2">
    <source>
        <dbReference type="ARBA" id="ARBA00007556"/>
    </source>
</evidence>
<dbReference type="InterPro" id="IPR030802">
    <property type="entry name" value="Permease_MalE"/>
</dbReference>
<keyword evidence="6 7" id="KW-0472">Membrane</keyword>
<dbReference type="GO" id="GO:0043190">
    <property type="term" value="C:ATP-binding cassette (ABC) transporter complex"/>
    <property type="evidence" value="ECO:0007669"/>
    <property type="project" value="InterPro"/>
</dbReference>
<organism evidence="8 9">
    <name type="scientific">Paracidobacterium acidisoli</name>
    <dbReference type="NCBI Taxonomy" id="2303751"/>
    <lineage>
        <taxon>Bacteria</taxon>
        <taxon>Pseudomonadati</taxon>
        <taxon>Acidobacteriota</taxon>
        <taxon>Terriglobia</taxon>
        <taxon>Terriglobales</taxon>
        <taxon>Acidobacteriaceae</taxon>
        <taxon>Paracidobacterium</taxon>
    </lineage>
</organism>
<dbReference type="AlphaFoldDB" id="A0A372ISH6"/>
<protein>
    <submittedName>
        <fullName evidence="8">ABC transporter permease</fullName>
    </submittedName>
</protein>
<dbReference type="EMBL" id="QVQT01000002">
    <property type="protein sequence ID" value="RFU17838.1"/>
    <property type="molecule type" value="Genomic_DNA"/>
</dbReference>
<name>A0A372ISH6_9BACT</name>
<dbReference type="Pfam" id="PF02405">
    <property type="entry name" value="MlaE"/>
    <property type="match status" value="1"/>
</dbReference>
<evidence type="ECO:0000256" key="4">
    <source>
        <dbReference type="ARBA" id="ARBA00022692"/>
    </source>
</evidence>
<dbReference type="OrthoDB" id="9810518at2"/>
<keyword evidence="3" id="KW-0813">Transport</keyword>